<dbReference type="InterPro" id="IPR029058">
    <property type="entry name" value="AB_hydrolase_fold"/>
</dbReference>
<dbReference type="InterPro" id="IPR001375">
    <property type="entry name" value="Peptidase_S9_cat"/>
</dbReference>
<dbReference type="Pfam" id="PF00326">
    <property type="entry name" value="Peptidase_S9"/>
    <property type="match status" value="1"/>
</dbReference>
<dbReference type="PANTHER" id="PTHR42776:SF27">
    <property type="entry name" value="DIPEPTIDYL PEPTIDASE FAMILY MEMBER 6"/>
    <property type="match status" value="1"/>
</dbReference>
<dbReference type="InterPro" id="IPR002470">
    <property type="entry name" value="Peptidase_S9A"/>
</dbReference>
<organism evidence="3 4">
    <name type="scientific">Shewanella surugensis</name>
    <dbReference type="NCBI Taxonomy" id="212020"/>
    <lineage>
        <taxon>Bacteria</taxon>
        <taxon>Pseudomonadati</taxon>
        <taxon>Pseudomonadota</taxon>
        <taxon>Gammaproteobacteria</taxon>
        <taxon>Alteromonadales</taxon>
        <taxon>Shewanellaceae</taxon>
        <taxon>Shewanella</taxon>
    </lineage>
</organism>
<dbReference type="SUPFAM" id="SSF53474">
    <property type="entry name" value="alpha/beta-Hydrolases"/>
    <property type="match status" value="1"/>
</dbReference>
<dbReference type="EMBL" id="JAKIKS010000008">
    <property type="protein sequence ID" value="MCL1123571.1"/>
    <property type="molecule type" value="Genomic_DNA"/>
</dbReference>
<protein>
    <submittedName>
        <fullName evidence="3">S9 family peptidase</fullName>
    </submittedName>
</protein>
<keyword evidence="4" id="KW-1185">Reference proteome</keyword>
<proteinExistence type="predicted"/>
<evidence type="ECO:0000313" key="4">
    <source>
        <dbReference type="Proteomes" id="UP001203423"/>
    </source>
</evidence>
<name>A0ABT0L791_9GAMM</name>
<comment type="caution">
    <text evidence="3">The sequence shown here is derived from an EMBL/GenBank/DDBJ whole genome shotgun (WGS) entry which is preliminary data.</text>
</comment>
<accession>A0ABT0L791</accession>
<dbReference type="PRINTS" id="PR00862">
    <property type="entry name" value="PROLIGOPTASE"/>
</dbReference>
<dbReference type="Proteomes" id="UP001203423">
    <property type="component" value="Unassembled WGS sequence"/>
</dbReference>
<evidence type="ECO:0000256" key="1">
    <source>
        <dbReference type="ARBA" id="ARBA00022801"/>
    </source>
</evidence>
<sequence>MSATDPASLFSRSSEFTQVQISPAGQYISAIQLFEGKRLLIILDSTTKKLLHVVNFPGKAQVGDYSWANNERLIVQKQYLKGWSIEPLYYGELYAVNADGSNDEYIFGYKDSSSIRGTAYLLDPLLNEKRYALIEVIPWSSGSGKRSYSSVVYRVDIYNGSLRKRAKSPIPYPVYLTDNNGQLRFVSGSKDHINSSLFYRQEGEWINTDKFKFNLQNMKPIAFSQNKDEVYVYGQKNGQTHGIYLLNIKTGQKQKISQDSTVDPNNVWINSNNKKLYAVEYEKGYPEYEFIDKNDTYAKHLKLLLTSLVGHQIHLISQTRDADKLLILAFNNRNPGDYYLFDTKKTKLSLLFSRNKWLDPNKMADVKPISFTARDGKTIHGYLTLPYGIDAKNLPLVVNPHGGPHGLRDYWRFVPQNQLLASQGMAVLQVNFRGSGGYGQAFEELGYQKWGTDIQYDIIDGTKDLITQGIVDKNRICIVGGSFGGYSALQSSIIEPDLFQCAIGMHGIYDLAMMFDEGSISDKYAGQAYLKAALGNDMNQLKAMSPTHHVSKLKAKLLLIHGEEDTRAPIEQFEALEAALKKQHYPYESLLLDDEGHGFYKDEHQAQAYRKMLSFLKTNLKL</sequence>
<reference evidence="3 4" key="1">
    <citation type="submission" date="2022-01" db="EMBL/GenBank/DDBJ databases">
        <title>Whole genome-based taxonomy of the Shewanellaceae.</title>
        <authorList>
            <person name="Martin-Rodriguez A.J."/>
        </authorList>
    </citation>
    <scope>NUCLEOTIDE SEQUENCE [LARGE SCALE GENOMIC DNA]</scope>
    <source>
        <strain evidence="3 4">DSM 17177</strain>
    </source>
</reference>
<dbReference type="PANTHER" id="PTHR42776">
    <property type="entry name" value="SERINE PEPTIDASE S9 FAMILY MEMBER"/>
    <property type="match status" value="1"/>
</dbReference>
<keyword evidence="1" id="KW-0378">Hydrolase</keyword>
<dbReference type="SUPFAM" id="SSF82171">
    <property type="entry name" value="DPP6 N-terminal domain-like"/>
    <property type="match status" value="1"/>
</dbReference>
<gene>
    <name evidence="3" type="ORF">L2764_03505</name>
</gene>
<dbReference type="Gene3D" id="3.40.50.1820">
    <property type="entry name" value="alpha/beta hydrolase"/>
    <property type="match status" value="1"/>
</dbReference>
<evidence type="ECO:0000259" key="2">
    <source>
        <dbReference type="Pfam" id="PF00326"/>
    </source>
</evidence>
<feature type="domain" description="Peptidase S9 prolyl oligopeptidase catalytic" evidence="2">
    <location>
        <begin position="412"/>
        <end position="621"/>
    </location>
</feature>
<evidence type="ECO:0000313" key="3">
    <source>
        <dbReference type="EMBL" id="MCL1123571.1"/>
    </source>
</evidence>